<name>A0A6A6X5I7_9PLEO</name>
<feature type="compositionally biased region" description="Basic and acidic residues" evidence="1">
    <location>
        <begin position="38"/>
        <end position="49"/>
    </location>
</feature>
<proteinExistence type="predicted"/>
<dbReference type="OrthoDB" id="3785702at2759"/>
<evidence type="ECO:0000256" key="1">
    <source>
        <dbReference type="SAM" id="MobiDB-lite"/>
    </source>
</evidence>
<sequence length="674" mass="76746">MAHQLQDCLEAGGGRIEERGRPATIHSHSDPTPTRLQSLKDNERVKESSSGEPGNVICEPTLLTFLQKTHSRVPIISSKRQSCSTTGDSPTPSRPNSPFESSVRPGVLSTATSATTFTIDTQPELSSACPRRRPSILTRLKSSISTSSPPPNLIRRTSIHPSDFQIPPEHPEKHFIDSVGMVIPGVTNRRQCDHPIAHFITNWRLCEPIEYTTALADHGITYTDYCRLNSALEDFLDGIPNEPKRRTTPKDRWWSLNGWQSDDSGTEDGLALQTIISNDSIIDSTEQFKRTEHHAADLIKLLAEISENWRARGLPVMVCISSFSLFAPNRISESHVQILHVSLHPSSLLQKTTDHRFNQGFSFADSFSEAEECSVSVAHPKVDRRSTSPHSSTSAGANGFHHYQCQLKDRTRPWPLWPNAIPSRKRELMNRHSDRYGVDPYFRAYMRANINSRTKSSSYAKYMIEQEDNPFINTRLEYANAPSRIDLAKSMLSNGFKSWKEQFPSTRNRDNYEHNRRLECRKTVEHGSRLRITRFGFQHPIYPPHTPEMNELGLSKESYHTIISDIDDLRRSYSPNPSDCAPSCIPWLRHIRKRSADEALTKVSEYIRHVNAQQRGIVWTIEKIPGVYESELGRNGKEWEISAWNGEDPLELLIQLERWGIIEKKLNIDDDDMI</sequence>
<feature type="compositionally biased region" description="Polar residues" evidence="1">
    <location>
        <begin position="78"/>
        <end position="100"/>
    </location>
</feature>
<accession>A0A6A6X5I7</accession>
<dbReference type="AlphaFoldDB" id="A0A6A6X5I7"/>
<evidence type="ECO:0000313" key="2">
    <source>
        <dbReference type="EMBL" id="KAF2791413.1"/>
    </source>
</evidence>
<organism evidence="2 3">
    <name type="scientific">Melanomma pulvis-pyrius CBS 109.77</name>
    <dbReference type="NCBI Taxonomy" id="1314802"/>
    <lineage>
        <taxon>Eukaryota</taxon>
        <taxon>Fungi</taxon>
        <taxon>Dikarya</taxon>
        <taxon>Ascomycota</taxon>
        <taxon>Pezizomycotina</taxon>
        <taxon>Dothideomycetes</taxon>
        <taxon>Pleosporomycetidae</taxon>
        <taxon>Pleosporales</taxon>
        <taxon>Melanommataceae</taxon>
        <taxon>Melanomma</taxon>
    </lineage>
</organism>
<evidence type="ECO:0000313" key="3">
    <source>
        <dbReference type="Proteomes" id="UP000799757"/>
    </source>
</evidence>
<reference evidence="2" key="1">
    <citation type="journal article" date="2020" name="Stud. Mycol.">
        <title>101 Dothideomycetes genomes: a test case for predicting lifestyles and emergence of pathogens.</title>
        <authorList>
            <person name="Haridas S."/>
            <person name="Albert R."/>
            <person name="Binder M."/>
            <person name="Bloem J."/>
            <person name="Labutti K."/>
            <person name="Salamov A."/>
            <person name="Andreopoulos B."/>
            <person name="Baker S."/>
            <person name="Barry K."/>
            <person name="Bills G."/>
            <person name="Bluhm B."/>
            <person name="Cannon C."/>
            <person name="Castanera R."/>
            <person name="Culley D."/>
            <person name="Daum C."/>
            <person name="Ezra D."/>
            <person name="Gonzalez J."/>
            <person name="Henrissat B."/>
            <person name="Kuo A."/>
            <person name="Liang C."/>
            <person name="Lipzen A."/>
            <person name="Lutzoni F."/>
            <person name="Magnuson J."/>
            <person name="Mondo S."/>
            <person name="Nolan M."/>
            <person name="Ohm R."/>
            <person name="Pangilinan J."/>
            <person name="Park H.-J."/>
            <person name="Ramirez L."/>
            <person name="Alfaro M."/>
            <person name="Sun H."/>
            <person name="Tritt A."/>
            <person name="Yoshinaga Y."/>
            <person name="Zwiers L.-H."/>
            <person name="Turgeon B."/>
            <person name="Goodwin S."/>
            <person name="Spatafora J."/>
            <person name="Crous P."/>
            <person name="Grigoriev I."/>
        </authorList>
    </citation>
    <scope>NUCLEOTIDE SEQUENCE</scope>
    <source>
        <strain evidence="2">CBS 109.77</strain>
    </source>
</reference>
<dbReference type="EMBL" id="MU002020">
    <property type="protein sequence ID" value="KAF2791413.1"/>
    <property type="molecule type" value="Genomic_DNA"/>
</dbReference>
<keyword evidence="3" id="KW-1185">Reference proteome</keyword>
<feature type="region of interest" description="Disordered" evidence="1">
    <location>
        <begin position="12"/>
        <end position="57"/>
    </location>
</feature>
<gene>
    <name evidence="2" type="ORF">K505DRAFT_309557</name>
</gene>
<dbReference type="Proteomes" id="UP000799757">
    <property type="component" value="Unassembled WGS sequence"/>
</dbReference>
<feature type="region of interest" description="Disordered" evidence="1">
    <location>
        <begin position="76"/>
        <end position="106"/>
    </location>
</feature>
<protein>
    <submittedName>
        <fullName evidence="2">Uncharacterized protein</fullName>
    </submittedName>
</protein>